<dbReference type="AlphaFoldDB" id="A0A933GNU8"/>
<protein>
    <submittedName>
        <fullName evidence="1">L-2-amino-thiazoline-4-carboxylic acid hydrolase</fullName>
    </submittedName>
</protein>
<dbReference type="Pfam" id="PF14196">
    <property type="entry name" value="ATC_hydrolase"/>
    <property type="match status" value="1"/>
</dbReference>
<gene>
    <name evidence="1" type="ORF">HY730_10425</name>
</gene>
<comment type="caution">
    <text evidence="1">The sequence shown here is derived from an EMBL/GenBank/DDBJ whole genome shotgun (WGS) entry which is preliminary data.</text>
</comment>
<keyword evidence="1" id="KW-0378">Hydrolase</keyword>
<reference evidence="1" key="1">
    <citation type="submission" date="2020-07" db="EMBL/GenBank/DDBJ databases">
        <title>Huge and variable diversity of episymbiotic CPR bacteria and DPANN archaea in groundwater ecosystems.</title>
        <authorList>
            <person name="He C.Y."/>
            <person name="Keren R."/>
            <person name="Whittaker M."/>
            <person name="Farag I.F."/>
            <person name="Doudna J."/>
            <person name="Cate J.H.D."/>
            <person name="Banfield J.F."/>
        </authorList>
    </citation>
    <scope>NUCLEOTIDE SEQUENCE</scope>
    <source>
        <strain evidence="1">NC_groundwater_1482_Ag_S-0.65um_47_24</strain>
    </source>
</reference>
<accession>A0A933GNU8</accession>
<dbReference type="Proteomes" id="UP000772181">
    <property type="component" value="Unassembled WGS sequence"/>
</dbReference>
<dbReference type="EMBL" id="JACQWF010000444">
    <property type="protein sequence ID" value="MBI4596768.1"/>
    <property type="molecule type" value="Genomic_DNA"/>
</dbReference>
<evidence type="ECO:0000313" key="1">
    <source>
        <dbReference type="EMBL" id="MBI4596768.1"/>
    </source>
</evidence>
<dbReference type="GO" id="GO:0016787">
    <property type="term" value="F:hydrolase activity"/>
    <property type="evidence" value="ECO:0007669"/>
    <property type="project" value="UniProtKB-KW"/>
</dbReference>
<dbReference type="InterPro" id="IPR026002">
    <property type="entry name" value="ATC_hydrolase-like"/>
</dbReference>
<evidence type="ECO:0000313" key="2">
    <source>
        <dbReference type="Proteomes" id="UP000772181"/>
    </source>
</evidence>
<sequence>MSEDKARLLKEAKRRVMQDYMARWPLFMAKKVTETFGEKGWQVIEEVARTIGRERAQLLKEALEIDVNDARSLGKVFDFEDSMNGVSGEWIEATRKRAVKKETQCVAAEIFKDFPEYCGRLMCTLAKATIEELNPKAKLNDFSSGKLLAKGDDYCQVCITIED</sequence>
<proteinExistence type="predicted"/>
<name>A0A933GNU8_UNCTE</name>
<organism evidence="1 2">
    <name type="scientific">Tectimicrobiota bacterium</name>
    <dbReference type="NCBI Taxonomy" id="2528274"/>
    <lineage>
        <taxon>Bacteria</taxon>
        <taxon>Pseudomonadati</taxon>
        <taxon>Nitrospinota/Tectimicrobiota group</taxon>
        <taxon>Candidatus Tectimicrobiota</taxon>
    </lineage>
</organism>